<feature type="transmembrane region" description="Helical" evidence="9">
    <location>
        <begin position="220"/>
        <end position="238"/>
    </location>
</feature>
<protein>
    <submittedName>
        <fullName evidence="11">ABC-type sulfate transport system, permease component</fullName>
    </submittedName>
</protein>
<dbReference type="Pfam" id="PF00528">
    <property type="entry name" value="BPD_transp_1"/>
    <property type="match status" value="1"/>
</dbReference>
<dbReference type="OrthoDB" id="11163at2157"/>
<dbReference type="InterPro" id="IPR000515">
    <property type="entry name" value="MetI-like"/>
</dbReference>
<evidence type="ECO:0000256" key="9">
    <source>
        <dbReference type="RuleBase" id="RU363032"/>
    </source>
</evidence>
<dbReference type="Gene3D" id="1.10.3720.10">
    <property type="entry name" value="MetI-like"/>
    <property type="match status" value="1"/>
</dbReference>
<dbReference type="AlphaFoldDB" id="A0A0F7IGK8"/>
<keyword evidence="7 9" id="KW-1133">Transmembrane helix</keyword>
<sequence length="246" mass="26523">MRVVYALSLLLLLYLSLPAISALMSLSPAEISTIDPSPVLTSLLSATLTTAIATVLGVPLAYRLSRMEGKFRPIFEAVVLTPIVLPPIASGLLMLKLLSPSGLIGSVSDLAGLKLTRSFAGVVLAQLIVASPFLVISSKAGFDAVDRRLEYASRLMGKSEFQTFLRVSVPLARRSIIAGVMMCFVRSFGEFGATFMLAYHPKTLPIELYTYFLSGGVEKASAVAVVFWFVSLLFVLMLRREGGRVA</sequence>
<name>A0A0F7IGK8_9EURY</name>
<dbReference type="PANTHER" id="PTHR30183:SF3">
    <property type="entry name" value="MOLYBDENUM TRANSPORT SYSTEM PERMEASE PROTEIN MODB"/>
    <property type="match status" value="1"/>
</dbReference>
<keyword evidence="8 9" id="KW-0472">Membrane</keyword>
<dbReference type="SUPFAM" id="SSF161098">
    <property type="entry name" value="MetI-like"/>
    <property type="match status" value="1"/>
</dbReference>
<evidence type="ECO:0000256" key="8">
    <source>
        <dbReference type="ARBA" id="ARBA00023136"/>
    </source>
</evidence>
<dbReference type="Proteomes" id="UP000034723">
    <property type="component" value="Chromosome"/>
</dbReference>
<comment type="subcellular location">
    <subcellularLocation>
        <location evidence="1 9">Cell membrane</location>
        <topology evidence="1 9">Multi-pass membrane protein</topology>
    </subcellularLocation>
</comment>
<dbReference type="InParanoid" id="A0A0F7IGK8"/>
<evidence type="ECO:0000256" key="7">
    <source>
        <dbReference type="ARBA" id="ARBA00022989"/>
    </source>
</evidence>
<evidence type="ECO:0000256" key="3">
    <source>
        <dbReference type="ARBA" id="ARBA00022448"/>
    </source>
</evidence>
<dbReference type="PANTHER" id="PTHR30183">
    <property type="entry name" value="MOLYBDENUM TRANSPORT SYSTEM PERMEASE PROTEIN MODB"/>
    <property type="match status" value="1"/>
</dbReference>
<feature type="transmembrane region" description="Helical" evidence="9">
    <location>
        <begin position="118"/>
        <end position="138"/>
    </location>
</feature>
<evidence type="ECO:0000313" key="12">
    <source>
        <dbReference type="Proteomes" id="UP000034723"/>
    </source>
</evidence>
<organism evidence="11 12">
    <name type="scientific">Geoglobus ahangari</name>
    <dbReference type="NCBI Taxonomy" id="113653"/>
    <lineage>
        <taxon>Archaea</taxon>
        <taxon>Methanobacteriati</taxon>
        <taxon>Methanobacteriota</taxon>
        <taxon>Archaeoglobi</taxon>
        <taxon>Archaeoglobales</taxon>
        <taxon>Archaeoglobaceae</taxon>
        <taxon>Geoglobus</taxon>
    </lineage>
</organism>
<keyword evidence="12" id="KW-1185">Reference proteome</keyword>
<dbReference type="HOGENOM" id="CLU_016047_14_1_2"/>
<accession>A0A0F7IGK8</accession>
<feature type="domain" description="ABC transmembrane type-1" evidence="10">
    <location>
        <begin position="39"/>
        <end position="238"/>
    </location>
</feature>
<dbReference type="PROSITE" id="PS50928">
    <property type="entry name" value="ABC_TM1"/>
    <property type="match status" value="1"/>
</dbReference>
<dbReference type="GO" id="GO:0055085">
    <property type="term" value="P:transmembrane transport"/>
    <property type="evidence" value="ECO:0007669"/>
    <property type="project" value="InterPro"/>
</dbReference>
<evidence type="ECO:0000256" key="4">
    <source>
        <dbReference type="ARBA" id="ARBA00022475"/>
    </source>
</evidence>
<gene>
    <name evidence="11" type="ORF">GAH_00917</name>
</gene>
<feature type="transmembrane region" description="Helical" evidence="9">
    <location>
        <begin position="74"/>
        <end position="98"/>
    </location>
</feature>
<keyword evidence="6 9" id="KW-0812">Transmembrane</keyword>
<dbReference type="InterPro" id="IPR035906">
    <property type="entry name" value="MetI-like_sf"/>
</dbReference>
<dbReference type="GO" id="GO:0005886">
    <property type="term" value="C:plasma membrane"/>
    <property type="evidence" value="ECO:0007669"/>
    <property type="project" value="UniProtKB-SubCell"/>
</dbReference>
<keyword evidence="4" id="KW-1003">Cell membrane</keyword>
<keyword evidence="3 9" id="KW-0813">Transport</keyword>
<keyword evidence="5" id="KW-0500">Molybdenum</keyword>
<evidence type="ECO:0000256" key="5">
    <source>
        <dbReference type="ARBA" id="ARBA00022505"/>
    </source>
</evidence>
<reference evidence="11 12" key="1">
    <citation type="submission" date="2015-04" db="EMBL/GenBank/DDBJ databases">
        <title>The complete genome sequence of the hyperthermophilic, obligate iron-reducing archaeon Geoglobus ahangari strain 234T.</title>
        <authorList>
            <person name="Manzella M.P."/>
            <person name="Holmes D.E."/>
            <person name="Rocheleau J.M."/>
            <person name="Chung A."/>
            <person name="Reguera G."/>
            <person name="Kashefi K."/>
        </authorList>
    </citation>
    <scope>NUCLEOTIDE SEQUENCE [LARGE SCALE GENOMIC DNA]</scope>
    <source>
        <strain evidence="11 12">234</strain>
    </source>
</reference>
<evidence type="ECO:0000256" key="6">
    <source>
        <dbReference type="ARBA" id="ARBA00022692"/>
    </source>
</evidence>
<dbReference type="CDD" id="cd06261">
    <property type="entry name" value="TM_PBP2"/>
    <property type="match status" value="1"/>
</dbReference>
<dbReference type="EMBL" id="CP011267">
    <property type="protein sequence ID" value="AKG91755.1"/>
    <property type="molecule type" value="Genomic_DNA"/>
</dbReference>
<comment type="similarity">
    <text evidence="2 9">Belongs to the binding-protein-dependent transport system permease family.</text>
</comment>
<feature type="transmembrane region" description="Helical" evidence="9">
    <location>
        <begin position="39"/>
        <end position="62"/>
    </location>
</feature>
<evidence type="ECO:0000259" key="10">
    <source>
        <dbReference type="PROSITE" id="PS50928"/>
    </source>
</evidence>
<dbReference type="FunCoup" id="A0A0F7IGK8">
    <property type="interactions" value="10"/>
</dbReference>
<dbReference type="KEGG" id="gah:GAH_00917"/>
<dbReference type="STRING" id="113653.GAH_00917"/>
<proteinExistence type="inferred from homology"/>
<dbReference type="RefSeq" id="WP_048094952.1">
    <property type="nucleotide sequence ID" value="NZ_CP011267.1"/>
</dbReference>
<evidence type="ECO:0000256" key="2">
    <source>
        <dbReference type="ARBA" id="ARBA00009306"/>
    </source>
</evidence>
<dbReference type="GeneID" id="24803495"/>
<feature type="transmembrane region" description="Helical" evidence="9">
    <location>
        <begin position="176"/>
        <end position="200"/>
    </location>
</feature>
<evidence type="ECO:0000313" key="11">
    <source>
        <dbReference type="EMBL" id="AKG91755.1"/>
    </source>
</evidence>
<evidence type="ECO:0000256" key="1">
    <source>
        <dbReference type="ARBA" id="ARBA00004651"/>
    </source>
</evidence>